<dbReference type="Pfam" id="PF01042">
    <property type="entry name" value="Ribonuc_L-PSP"/>
    <property type="match status" value="1"/>
</dbReference>
<dbReference type="RefSeq" id="WP_148696642.1">
    <property type="nucleotide sequence ID" value="NZ_CP017834.1"/>
</dbReference>
<name>A0A1L4CYB8_9BACT</name>
<keyword evidence="3" id="KW-1185">Reference proteome</keyword>
<dbReference type="Gene3D" id="3.30.1330.40">
    <property type="entry name" value="RutC-like"/>
    <property type="match status" value="1"/>
</dbReference>
<organism evidence="2 3">
    <name type="scientific">Silvanigrella aquatica</name>
    <dbReference type="NCBI Taxonomy" id="1915309"/>
    <lineage>
        <taxon>Bacteria</taxon>
        <taxon>Pseudomonadati</taxon>
        <taxon>Bdellovibrionota</taxon>
        <taxon>Oligoflexia</taxon>
        <taxon>Silvanigrellales</taxon>
        <taxon>Silvanigrellaceae</taxon>
        <taxon>Silvanigrella</taxon>
    </lineage>
</organism>
<evidence type="ECO:0000256" key="1">
    <source>
        <dbReference type="ARBA" id="ARBA00010552"/>
    </source>
</evidence>
<gene>
    <name evidence="2" type="ORF">AXG55_02955</name>
</gene>
<dbReference type="AlphaFoldDB" id="A0A1L4CYB8"/>
<evidence type="ECO:0000313" key="3">
    <source>
        <dbReference type="Proteomes" id="UP000184731"/>
    </source>
</evidence>
<dbReference type="InterPro" id="IPR006175">
    <property type="entry name" value="YjgF/YER057c/UK114"/>
</dbReference>
<comment type="similarity">
    <text evidence="1">Belongs to the RutC family.</text>
</comment>
<dbReference type="STRING" id="1915309.AXG55_02955"/>
<dbReference type="GO" id="GO:0005829">
    <property type="term" value="C:cytosol"/>
    <property type="evidence" value="ECO:0007669"/>
    <property type="project" value="TreeGrafter"/>
</dbReference>
<evidence type="ECO:0000313" key="2">
    <source>
        <dbReference type="EMBL" id="APJ02930.1"/>
    </source>
</evidence>
<dbReference type="PANTHER" id="PTHR11803">
    <property type="entry name" value="2-IMINOBUTANOATE/2-IMINOPROPANOATE DEAMINASE RIDA"/>
    <property type="match status" value="1"/>
</dbReference>
<dbReference type="PROSITE" id="PS01094">
    <property type="entry name" value="UPF0076"/>
    <property type="match status" value="1"/>
</dbReference>
<proteinExistence type="inferred from homology"/>
<protein>
    <recommendedName>
        <fullName evidence="4">Reactive intermediate/imine deaminase</fullName>
    </recommendedName>
</protein>
<dbReference type="EMBL" id="CP017834">
    <property type="protein sequence ID" value="APJ02930.1"/>
    <property type="molecule type" value="Genomic_DNA"/>
</dbReference>
<dbReference type="InterPro" id="IPR019897">
    <property type="entry name" value="RidA_CS"/>
</dbReference>
<reference evidence="2 3" key="1">
    <citation type="submission" date="2016-10" db="EMBL/GenBank/DDBJ databases">
        <title>Silvanigrella aquatica sp. nov., isolated from a freshwater lake located in the Black Forest, Germany, description of Silvanigrellaceae fam. nov., Silvanigrellales ord. nov., reclassification of the order Bdellovibrionales in the class Oligoflexia, reclassification of the families Bacteriovoracaceae and Halobacteriovoraceae in the new order Bacteriovoracales ord. nov., and reclassification of the family Pseudobacteriovoracaceae in the order Oligoflexiales.</title>
        <authorList>
            <person name="Hahn M.W."/>
            <person name="Schmidt J."/>
            <person name="Koll U."/>
            <person name="Rohde M."/>
            <person name="Verbag S."/>
            <person name="Pitt A."/>
            <person name="Nakai R."/>
            <person name="Naganuma T."/>
            <person name="Lang E."/>
        </authorList>
    </citation>
    <scope>NUCLEOTIDE SEQUENCE [LARGE SCALE GENOMIC DNA]</scope>
    <source>
        <strain evidence="2 3">MWH-Nonnen-W8red</strain>
    </source>
</reference>
<dbReference type="InterPro" id="IPR006056">
    <property type="entry name" value="RidA"/>
</dbReference>
<dbReference type="CDD" id="cd00448">
    <property type="entry name" value="YjgF_YER057c_UK114_family"/>
    <property type="match status" value="1"/>
</dbReference>
<sequence length="124" mass="13495">MKIIATENAPKAIGPYSQAIVLGNMVFCSGSIPLNPSTMKVEATTIETQTEQVIKNMSAILETSGSSLDKVVKTTVFLKNMDDFQKMNSVYERLFKGHAPARSTVQVAKLPLDVMVEIECIASL</sequence>
<dbReference type="NCBIfam" id="TIGR00004">
    <property type="entry name" value="Rid family detoxifying hydrolase"/>
    <property type="match status" value="1"/>
</dbReference>
<dbReference type="PANTHER" id="PTHR11803:SF58">
    <property type="entry name" value="PROTEIN HMF1-RELATED"/>
    <property type="match status" value="1"/>
</dbReference>
<dbReference type="Proteomes" id="UP000184731">
    <property type="component" value="Chromosome"/>
</dbReference>
<dbReference type="SUPFAM" id="SSF55298">
    <property type="entry name" value="YjgF-like"/>
    <property type="match status" value="1"/>
</dbReference>
<dbReference type="InterPro" id="IPR035959">
    <property type="entry name" value="RutC-like_sf"/>
</dbReference>
<dbReference type="KEGG" id="saqi:AXG55_02955"/>
<dbReference type="GO" id="GO:0019239">
    <property type="term" value="F:deaminase activity"/>
    <property type="evidence" value="ECO:0007669"/>
    <property type="project" value="TreeGrafter"/>
</dbReference>
<dbReference type="FunFam" id="3.30.1330.40:FF:000001">
    <property type="entry name" value="L-PSP family endoribonuclease"/>
    <property type="match status" value="1"/>
</dbReference>
<accession>A0A1L4CYB8</accession>
<evidence type="ECO:0008006" key="4">
    <source>
        <dbReference type="Google" id="ProtNLM"/>
    </source>
</evidence>
<dbReference type="OrthoDB" id="5296613at2"/>